<dbReference type="InterPro" id="IPR035246">
    <property type="entry name" value="Spermidine_synt_N"/>
</dbReference>
<dbReference type="Pfam" id="PF02675">
    <property type="entry name" value="AdoMet_dc"/>
    <property type="match status" value="1"/>
</dbReference>
<dbReference type="InterPro" id="IPR030374">
    <property type="entry name" value="PABS"/>
</dbReference>
<keyword evidence="4" id="KW-0210">Decarboxylase</keyword>
<dbReference type="Gene3D" id="2.30.140.10">
    <property type="entry name" value="Spermidine synthase, tetramerisation domain"/>
    <property type="match status" value="1"/>
</dbReference>
<dbReference type="Proteomes" id="UP000053201">
    <property type="component" value="Unassembled WGS sequence"/>
</dbReference>
<feature type="region of interest" description="Disordered" evidence="12">
    <location>
        <begin position="208"/>
        <end position="234"/>
    </location>
</feature>
<keyword evidence="8" id="KW-0456">Lyase</keyword>
<keyword evidence="7" id="KW-0865">Zymogen</keyword>
<feature type="active site" description="Proton acceptor" evidence="11">
    <location>
        <position position="453"/>
    </location>
</feature>
<dbReference type="HAMAP" id="MF_00198">
    <property type="entry name" value="Spermidine_synth"/>
    <property type="match status" value="1"/>
</dbReference>
<keyword evidence="13" id="KW-0472">Membrane</keyword>
<keyword evidence="3 11" id="KW-0808">Transferase</keyword>
<name>A0A0L0HSC3_SPIPD</name>
<evidence type="ECO:0000313" key="16">
    <source>
        <dbReference type="Proteomes" id="UP000053201"/>
    </source>
</evidence>
<feature type="domain" description="PABS" evidence="14">
    <location>
        <begin position="276"/>
        <end position="536"/>
    </location>
</feature>
<evidence type="ECO:0000256" key="7">
    <source>
        <dbReference type="ARBA" id="ARBA00023145"/>
    </source>
</evidence>
<evidence type="ECO:0000256" key="12">
    <source>
        <dbReference type="SAM" id="MobiDB-lite"/>
    </source>
</evidence>
<gene>
    <name evidence="15" type="ORF">SPPG_01686</name>
</gene>
<dbReference type="OMA" id="YIPSFDC"/>
<dbReference type="GO" id="GO:0004014">
    <property type="term" value="F:adenosylmethionine decarboxylase activity"/>
    <property type="evidence" value="ECO:0007669"/>
    <property type="project" value="InterPro"/>
</dbReference>
<keyword evidence="9" id="KW-0704">Schiff base</keyword>
<evidence type="ECO:0000256" key="10">
    <source>
        <dbReference type="ARBA" id="ARBA00023317"/>
    </source>
</evidence>
<sequence>MLFDGKFPPSQLPSPPRRRMSLGFGGSARGVMNLVMAINACLWVLLLVYVLSDKVMHGRSVSSQAGFHPQAGSVPVRLTGSWFPPRRPPVSCISQRPGEHLPLGKHYLVDMHNVNSAALELLETDAAFSKIAGYIHSAGMTLLGTSAHRFECGGMTAVFLLSESHVSIHTWPEHRFVALDVYTCGSGDPQRIVQEFENLLQPRRSVTTKVNRGADHHISTTSGEPINPKQSRPLRTRPALLDMGRQVQKEAPSKTLAPTQTKDHNATIFQQKEVNDHLVADICVNGDSSDDDCYLLREAVVLADERSPYQRVEIVDSQSFGRCMLLDRVVQFCESDNEVYTRQITERVFKPYFKGAAARLKNKHQAPDLVVQLVGGGDGWVSSHILDRYGDRVKHITAVDIDPLVTELTKEHFEPVGTSDAFTDSRVTWIYDDAGKWLATSGQSDSVDIFIIDCTDHTAEAAKILYTQEFYNNVYRMLKRGGRVVQQMNTDDPSYTEFFRQAESVWLAAGLKGLQKWSEYVPSFGGKSTFWMAQKY</sequence>
<dbReference type="GeneID" id="27685336"/>
<dbReference type="OrthoDB" id="2114229at2759"/>
<feature type="compositionally biased region" description="Polar residues" evidence="12">
    <location>
        <begin position="219"/>
        <end position="230"/>
    </location>
</feature>
<dbReference type="InterPro" id="IPR001045">
    <property type="entry name" value="Spermi_synthase"/>
</dbReference>
<dbReference type="InterPro" id="IPR037163">
    <property type="entry name" value="Spermidine_synt_N_sf"/>
</dbReference>
<dbReference type="Gene3D" id="3.40.50.150">
    <property type="entry name" value="Vaccinia Virus protein VP39"/>
    <property type="match status" value="1"/>
</dbReference>
<dbReference type="PANTHER" id="PTHR11558:SF11">
    <property type="entry name" value="SPERMIDINE SYNTHASE"/>
    <property type="match status" value="1"/>
</dbReference>
<dbReference type="GO" id="GO:0016740">
    <property type="term" value="F:transferase activity"/>
    <property type="evidence" value="ECO:0007669"/>
    <property type="project" value="UniProtKB-UniRule"/>
</dbReference>
<dbReference type="GO" id="GO:0008295">
    <property type="term" value="P:spermidine biosynthetic process"/>
    <property type="evidence" value="ECO:0007669"/>
    <property type="project" value="InterPro"/>
</dbReference>
<dbReference type="VEuPathDB" id="FungiDB:SPPG_01686"/>
<dbReference type="PANTHER" id="PTHR11558">
    <property type="entry name" value="SPERMIDINE/SPERMINE SYNTHASE"/>
    <property type="match status" value="1"/>
</dbReference>
<evidence type="ECO:0000256" key="1">
    <source>
        <dbReference type="ARBA" id="ARBA00001928"/>
    </source>
</evidence>
<keyword evidence="16" id="KW-1185">Reference proteome</keyword>
<comment type="cofactor">
    <cofactor evidence="1">
        <name>pyruvate</name>
        <dbReference type="ChEBI" id="CHEBI:15361"/>
    </cofactor>
</comment>
<evidence type="ECO:0000256" key="5">
    <source>
        <dbReference type="ARBA" id="ARBA00022813"/>
    </source>
</evidence>
<dbReference type="Pfam" id="PF01564">
    <property type="entry name" value="Spermine_synth"/>
    <property type="match status" value="1"/>
</dbReference>
<dbReference type="SUPFAM" id="SSF56276">
    <property type="entry name" value="S-adenosylmethionine decarboxylase"/>
    <property type="match status" value="1"/>
</dbReference>
<evidence type="ECO:0000256" key="3">
    <source>
        <dbReference type="ARBA" id="ARBA00022679"/>
    </source>
</evidence>
<dbReference type="InterPro" id="IPR016067">
    <property type="entry name" value="S-AdoMet_deCO2ase_core"/>
</dbReference>
<evidence type="ECO:0000256" key="2">
    <source>
        <dbReference type="ARBA" id="ARBA00007867"/>
    </source>
</evidence>
<comment type="similarity">
    <text evidence="2">Belongs to the spermidine/spermine synthase family.</text>
</comment>
<dbReference type="InterPro" id="IPR017716">
    <property type="entry name" value="S-AdoMet_deCOase_pro-enz"/>
</dbReference>
<evidence type="ECO:0000256" key="13">
    <source>
        <dbReference type="SAM" id="Phobius"/>
    </source>
</evidence>
<keyword evidence="13" id="KW-1133">Transmembrane helix</keyword>
<dbReference type="STRING" id="645134.A0A0L0HSC3"/>
<dbReference type="CDD" id="cd02440">
    <property type="entry name" value="AdoMet_MTases"/>
    <property type="match status" value="1"/>
</dbReference>
<dbReference type="InterPro" id="IPR003826">
    <property type="entry name" value="AdoMetDC_fam_prok"/>
</dbReference>
<evidence type="ECO:0000313" key="15">
    <source>
        <dbReference type="EMBL" id="KND04256.1"/>
    </source>
</evidence>
<dbReference type="RefSeq" id="XP_016612295.1">
    <property type="nucleotide sequence ID" value="XM_016750007.1"/>
</dbReference>
<evidence type="ECO:0000256" key="9">
    <source>
        <dbReference type="ARBA" id="ARBA00023270"/>
    </source>
</evidence>
<keyword evidence="6 11" id="KW-0620">Polyamine biosynthesis</keyword>
<proteinExistence type="inferred from homology"/>
<dbReference type="PROSITE" id="PS51006">
    <property type="entry name" value="PABS_2"/>
    <property type="match status" value="1"/>
</dbReference>
<dbReference type="Gene3D" id="3.60.90.10">
    <property type="entry name" value="S-adenosylmethionine decarboxylase"/>
    <property type="match status" value="1"/>
</dbReference>
<reference evidence="15 16" key="1">
    <citation type="submission" date="2009-08" db="EMBL/GenBank/DDBJ databases">
        <title>The Genome Sequence of Spizellomyces punctatus strain DAOM BR117.</title>
        <authorList>
            <consortium name="The Broad Institute Genome Sequencing Platform"/>
            <person name="Russ C."/>
            <person name="Cuomo C."/>
            <person name="Shea T."/>
            <person name="Young S.K."/>
            <person name="Zeng Q."/>
            <person name="Koehrsen M."/>
            <person name="Haas B."/>
            <person name="Borodovsky M."/>
            <person name="Guigo R."/>
            <person name="Alvarado L."/>
            <person name="Berlin A."/>
            <person name="Bochicchio J."/>
            <person name="Borenstein D."/>
            <person name="Chapman S."/>
            <person name="Chen Z."/>
            <person name="Engels R."/>
            <person name="Freedman E."/>
            <person name="Gellesch M."/>
            <person name="Goldberg J."/>
            <person name="Griggs A."/>
            <person name="Gujja S."/>
            <person name="Heiman D."/>
            <person name="Hepburn T."/>
            <person name="Howarth C."/>
            <person name="Jen D."/>
            <person name="Larson L."/>
            <person name="Lewis B."/>
            <person name="Mehta T."/>
            <person name="Park D."/>
            <person name="Pearson M."/>
            <person name="Roberts A."/>
            <person name="Saif S."/>
            <person name="Shenoy N."/>
            <person name="Sisk P."/>
            <person name="Stolte C."/>
            <person name="Sykes S."/>
            <person name="Thomson T."/>
            <person name="Walk T."/>
            <person name="White J."/>
            <person name="Yandava C."/>
            <person name="Burger G."/>
            <person name="Gray M.W."/>
            <person name="Holland P.W.H."/>
            <person name="King N."/>
            <person name="Lang F.B.F."/>
            <person name="Roger A.J."/>
            <person name="Ruiz-Trillo I."/>
            <person name="Lander E."/>
            <person name="Nusbaum C."/>
        </authorList>
    </citation>
    <scope>NUCLEOTIDE SEQUENCE [LARGE SCALE GENOMIC DNA]</scope>
    <source>
        <strain evidence="15 16">DAOM BR117</strain>
    </source>
</reference>
<evidence type="ECO:0000256" key="6">
    <source>
        <dbReference type="ARBA" id="ARBA00023115"/>
    </source>
</evidence>
<dbReference type="NCBIfam" id="TIGR03330">
    <property type="entry name" value="SAM_DCase_Bsu"/>
    <property type="match status" value="1"/>
</dbReference>
<feature type="transmembrane region" description="Helical" evidence="13">
    <location>
        <begin position="30"/>
        <end position="51"/>
    </location>
</feature>
<dbReference type="EMBL" id="KQ257451">
    <property type="protein sequence ID" value="KND04256.1"/>
    <property type="molecule type" value="Genomic_DNA"/>
</dbReference>
<dbReference type="Pfam" id="PF17284">
    <property type="entry name" value="Spermine_synt_N"/>
    <property type="match status" value="1"/>
</dbReference>
<dbReference type="SUPFAM" id="SSF53335">
    <property type="entry name" value="S-adenosyl-L-methionine-dependent methyltransferases"/>
    <property type="match status" value="1"/>
</dbReference>
<keyword evidence="13" id="KW-0812">Transmembrane</keyword>
<dbReference type="InParanoid" id="A0A0L0HSC3"/>
<dbReference type="eggNOG" id="KOG1562">
    <property type="taxonomic scope" value="Eukaryota"/>
</dbReference>
<evidence type="ECO:0000259" key="14">
    <source>
        <dbReference type="PROSITE" id="PS51006"/>
    </source>
</evidence>
<keyword evidence="10" id="KW-0670">Pyruvate</keyword>
<keyword evidence="5" id="KW-0068">Autocatalytic cleavage</keyword>
<evidence type="ECO:0000256" key="8">
    <source>
        <dbReference type="ARBA" id="ARBA00023239"/>
    </source>
</evidence>
<organism evidence="15 16">
    <name type="scientific">Spizellomyces punctatus (strain DAOM BR117)</name>
    <dbReference type="NCBI Taxonomy" id="645134"/>
    <lineage>
        <taxon>Eukaryota</taxon>
        <taxon>Fungi</taxon>
        <taxon>Fungi incertae sedis</taxon>
        <taxon>Chytridiomycota</taxon>
        <taxon>Chytridiomycota incertae sedis</taxon>
        <taxon>Chytridiomycetes</taxon>
        <taxon>Spizellomycetales</taxon>
        <taxon>Spizellomycetaceae</taxon>
        <taxon>Spizellomyces</taxon>
    </lineage>
</organism>
<protein>
    <submittedName>
        <fullName evidence="15">S-adenosylmethionine decarboxylase proenzyme</fullName>
    </submittedName>
</protein>
<accession>A0A0L0HSC3</accession>
<dbReference type="AlphaFoldDB" id="A0A0L0HSC3"/>
<evidence type="ECO:0000256" key="4">
    <source>
        <dbReference type="ARBA" id="ARBA00022793"/>
    </source>
</evidence>
<dbReference type="InterPro" id="IPR029063">
    <property type="entry name" value="SAM-dependent_MTases_sf"/>
</dbReference>
<evidence type="ECO:0000256" key="11">
    <source>
        <dbReference type="PROSITE-ProRule" id="PRU00354"/>
    </source>
</evidence>